<dbReference type="AlphaFoldDB" id="C7N2F8"/>
<evidence type="ECO:0000313" key="3">
    <source>
        <dbReference type="EMBL" id="ACV21464.1"/>
    </source>
</evidence>
<dbReference type="Pfam" id="PF13519">
    <property type="entry name" value="VWA_2"/>
    <property type="match status" value="1"/>
</dbReference>
<gene>
    <name evidence="3" type="ordered locus">Shel_04030</name>
</gene>
<dbReference type="PROSITE" id="PS50234">
    <property type="entry name" value="VWFA"/>
    <property type="match status" value="1"/>
</dbReference>
<dbReference type="KEGG" id="shi:Shel_04030"/>
<dbReference type="Proteomes" id="UP000002026">
    <property type="component" value="Chromosome"/>
</dbReference>
<name>C7N2F8_SLAHD</name>
<dbReference type="SMART" id="SM00327">
    <property type="entry name" value="VWA"/>
    <property type="match status" value="1"/>
</dbReference>
<dbReference type="eggNOG" id="COG4245">
    <property type="taxonomic scope" value="Bacteria"/>
</dbReference>
<evidence type="ECO:0000256" key="1">
    <source>
        <dbReference type="SAM" id="MobiDB-lite"/>
    </source>
</evidence>
<reference evidence="3 4" key="1">
    <citation type="journal article" date="2009" name="Stand. Genomic Sci.">
        <title>Complete genome sequence of Slackia heliotrinireducens type strain (RHS 1).</title>
        <authorList>
            <person name="Pukall R."/>
            <person name="Lapidus A."/>
            <person name="Nolan M."/>
            <person name="Copeland A."/>
            <person name="Glavina Del Rio T."/>
            <person name="Lucas S."/>
            <person name="Chen F."/>
            <person name="Tice H."/>
            <person name="Cheng J.F."/>
            <person name="Chertkov O."/>
            <person name="Bruce D."/>
            <person name="Goodwin L."/>
            <person name="Kuske C."/>
            <person name="Brettin T."/>
            <person name="Detter J.C."/>
            <person name="Han C."/>
            <person name="Pitluck S."/>
            <person name="Pati A."/>
            <person name="Mavrommatis K."/>
            <person name="Ivanova N."/>
            <person name="Ovchinnikova G."/>
            <person name="Chen A."/>
            <person name="Palaniappan K."/>
            <person name="Schneider S."/>
            <person name="Rohde M."/>
            <person name="Chain P."/>
            <person name="D'haeseleer P."/>
            <person name="Goker M."/>
            <person name="Bristow J."/>
            <person name="Eisen J.A."/>
            <person name="Markowitz V."/>
            <person name="Kyrpides N.C."/>
            <person name="Klenk H.P."/>
            <person name="Hugenholtz P."/>
        </authorList>
    </citation>
    <scope>NUCLEOTIDE SEQUENCE [LARGE SCALE GENOMIC DNA]</scope>
    <source>
        <strain evidence="4">ATCC 29202 / DSM 20476 / NCTC 11029 / RHS 1</strain>
    </source>
</reference>
<dbReference type="InterPro" id="IPR002035">
    <property type="entry name" value="VWF_A"/>
</dbReference>
<proteinExistence type="predicted"/>
<feature type="domain" description="VWFA" evidence="2">
    <location>
        <begin position="16"/>
        <end position="203"/>
    </location>
</feature>
<dbReference type="SMR" id="C7N2F8"/>
<protein>
    <recommendedName>
        <fullName evidence="2">VWFA domain-containing protein</fullName>
    </recommendedName>
</protein>
<organism evidence="3 4">
    <name type="scientific">Slackia heliotrinireducens (strain ATCC 29202 / DSM 20476 / NCTC 11029 / RHS 1)</name>
    <name type="common">Peptococcus heliotrinreducens</name>
    <dbReference type="NCBI Taxonomy" id="471855"/>
    <lineage>
        <taxon>Bacteria</taxon>
        <taxon>Bacillati</taxon>
        <taxon>Actinomycetota</taxon>
        <taxon>Coriobacteriia</taxon>
        <taxon>Eggerthellales</taxon>
        <taxon>Eggerthellaceae</taxon>
        <taxon>Slackia</taxon>
    </lineage>
</organism>
<evidence type="ECO:0000313" key="4">
    <source>
        <dbReference type="Proteomes" id="UP000002026"/>
    </source>
</evidence>
<sequence length="268" mass="28793">MPNIGDTQSKARKLLPIIYVLDTSGSMNVEGRISAVNEAMRETMDVLKDVAAKNPTAELKIGVLAFSSGASWVTKDPSTGAPALLDLDDFYWNDMTAGGVTDLGAAMTELDNQLNRSAMLVSDTGFKVPVLIFMSDGGPTDDWESAYNKAVANNRWVKSATKIAIAVGDGADRGVLTRVADGNDEAVIGVTDRETLKRLIKVVSVTASMINGKSRTADTNQNEIVNEINRTMGEEGKTQPEFTPEPEPEPETGGGFAEGWDDDDDTWE</sequence>
<dbReference type="Gene3D" id="3.40.50.410">
    <property type="entry name" value="von Willebrand factor, type A domain"/>
    <property type="match status" value="1"/>
</dbReference>
<evidence type="ECO:0000259" key="2">
    <source>
        <dbReference type="PROSITE" id="PS50234"/>
    </source>
</evidence>
<dbReference type="STRING" id="471855.Shel_04030"/>
<dbReference type="InterPro" id="IPR036465">
    <property type="entry name" value="vWFA_dom_sf"/>
</dbReference>
<feature type="compositionally biased region" description="Acidic residues" evidence="1">
    <location>
        <begin position="259"/>
        <end position="268"/>
    </location>
</feature>
<accession>C7N2F8</accession>
<feature type="region of interest" description="Disordered" evidence="1">
    <location>
        <begin position="230"/>
        <end position="268"/>
    </location>
</feature>
<keyword evidence="4" id="KW-1185">Reference proteome</keyword>
<dbReference type="RefSeq" id="WP_012797571.1">
    <property type="nucleotide sequence ID" value="NC_013165.1"/>
</dbReference>
<dbReference type="HOGENOM" id="CLU_082324_0_1_11"/>
<dbReference type="EMBL" id="CP001684">
    <property type="protein sequence ID" value="ACV21464.1"/>
    <property type="molecule type" value="Genomic_DNA"/>
</dbReference>
<dbReference type="SUPFAM" id="SSF53300">
    <property type="entry name" value="vWA-like"/>
    <property type="match status" value="1"/>
</dbReference>